<evidence type="ECO:0000256" key="6">
    <source>
        <dbReference type="ARBA" id="ARBA00023242"/>
    </source>
</evidence>
<evidence type="ECO:0000256" key="3">
    <source>
        <dbReference type="ARBA" id="ARBA00023015"/>
    </source>
</evidence>
<comment type="caution">
    <text evidence="10">The sequence shown here is derived from an EMBL/GenBank/DDBJ whole genome shotgun (WGS) entry which is preliminary data.</text>
</comment>
<dbReference type="GO" id="GO:0000976">
    <property type="term" value="F:transcription cis-regulatory region binding"/>
    <property type="evidence" value="ECO:0007669"/>
    <property type="project" value="UniProtKB-ARBA"/>
</dbReference>
<evidence type="ECO:0000313" key="10">
    <source>
        <dbReference type="EMBL" id="KAH7404646.1"/>
    </source>
</evidence>
<dbReference type="FunFam" id="1.10.10.60:FF:000394">
    <property type="entry name" value="MYB transcription factor"/>
    <property type="match status" value="1"/>
</dbReference>
<feature type="compositionally biased region" description="Low complexity" evidence="7">
    <location>
        <begin position="188"/>
        <end position="200"/>
    </location>
</feature>
<keyword evidence="11" id="KW-1185">Reference proteome</keyword>
<feature type="compositionally biased region" description="Polar residues" evidence="7">
    <location>
        <begin position="132"/>
        <end position="151"/>
    </location>
</feature>
<feature type="compositionally biased region" description="Low complexity" evidence="7">
    <location>
        <begin position="278"/>
        <end position="290"/>
    </location>
</feature>
<evidence type="ECO:0000256" key="5">
    <source>
        <dbReference type="ARBA" id="ARBA00023163"/>
    </source>
</evidence>
<keyword evidence="4" id="KW-0238">DNA-binding</keyword>
<dbReference type="AlphaFoldDB" id="A0A8T2T457"/>
<dbReference type="InterPro" id="IPR015495">
    <property type="entry name" value="Myb_TF_plants"/>
</dbReference>
<protein>
    <submittedName>
        <fullName evidence="10">Uncharacterized protein</fullName>
    </submittedName>
</protein>
<organism evidence="10 11">
    <name type="scientific">Ceratopteris richardii</name>
    <name type="common">Triangle waterfern</name>
    <dbReference type="NCBI Taxonomy" id="49495"/>
    <lineage>
        <taxon>Eukaryota</taxon>
        <taxon>Viridiplantae</taxon>
        <taxon>Streptophyta</taxon>
        <taxon>Embryophyta</taxon>
        <taxon>Tracheophyta</taxon>
        <taxon>Polypodiopsida</taxon>
        <taxon>Polypodiidae</taxon>
        <taxon>Polypodiales</taxon>
        <taxon>Pteridineae</taxon>
        <taxon>Pteridaceae</taxon>
        <taxon>Parkerioideae</taxon>
        <taxon>Ceratopteris</taxon>
    </lineage>
</organism>
<dbReference type="GO" id="GO:0005634">
    <property type="term" value="C:nucleus"/>
    <property type="evidence" value="ECO:0007669"/>
    <property type="project" value="UniProtKB-SubCell"/>
</dbReference>
<dbReference type="OrthoDB" id="2143914at2759"/>
<gene>
    <name evidence="10" type="ORF">KP509_15G036300</name>
</gene>
<feature type="region of interest" description="Disordered" evidence="7">
    <location>
        <begin position="122"/>
        <end position="151"/>
    </location>
</feature>
<dbReference type="Gene3D" id="1.10.10.60">
    <property type="entry name" value="Homeodomain-like"/>
    <property type="match status" value="2"/>
</dbReference>
<dbReference type="FunFam" id="1.10.10.60:FF:000001">
    <property type="entry name" value="MYB-related transcription factor"/>
    <property type="match status" value="1"/>
</dbReference>
<feature type="domain" description="Myb-like" evidence="8">
    <location>
        <begin position="62"/>
        <end position="112"/>
    </location>
</feature>
<keyword evidence="5" id="KW-0804">Transcription</keyword>
<evidence type="ECO:0000259" key="8">
    <source>
        <dbReference type="PROSITE" id="PS50090"/>
    </source>
</evidence>
<feature type="region of interest" description="Disordered" evidence="7">
    <location>
        <begin position="271"/>
        <end position="296"/>
    </location>
</feature>
<dbReference type="SUPFAM" id="SSF46689">
    <property type="entry name" value="Homeodomain-like"/>
    <property type="match status" value="1"/>
</dbReference>
<dbReference type="SMART" id="SM00717">
    <property type="entry name" value="SANT"/>
    <property type="match status" value="2"/>
</dbReference>
<evidence type="ECO:0000313" key="11">
    <source>
        <dbReference type="Proteomes" id="UP000825935"/>
    </source>
</evidence>
<dbReference type="PANTHER" id="PTHR47994:SF5">
    <property type="entry name" value="F14D16.11-RELATED"/>
    <property type="match status" value="1"/>
</dbReference>
<feature type="domain" description="HTH myb-type" evidence="9">
    <location>
        <begin position="62"/>
        <end position="116"/>
    </location>
</feature>
<dbReference type="InterPro" id="IPR001005">
    <property type="entry name" value="SANT/Myb"/>
</dbReference>
<evidence type="ECO:0000256" key="4">
    <source>
        <dbReference type="ARBA" id="ARBA00023125"/>
    </source>
</evidence>
<dbReference type="Proteomes" id="UP000825935">
    <property type="component" value="Chromosome 15"/>
</dbReference>
<dbReference type="PROSITE" id="PS50090">
    <property type="entry name" value="MYB_LIKE"/>
    <property type="match status" value="2"/>
</dbReference>
<feature type="compositionally biased region" description="Low complexity" evidence="7">
    <location>
        <begin position="222"/>
        <end position="233"/>
    </location>
</feature>
<proteinExistence type="predicted"/>
<keyword evidence="2" id="KW-0677">Repeat</keyword>
<dbReference type="Pfam" id="PF00249">
    <property type="entry name" value="Myb_DNA-binding"/>
    <property type="match status" value="2"/>
</dbReference>
<feature type="domain" description="Myb-like" evidence="8">
    <location>
        <begin position="9"/>
        <end position="61"/>
    </location>
</feature>
<dbReference type="InterPro" id="IPR009057">
    <property type="entry name" value="Homeodomain-like_sf"/>
</dbReference>
<evidence type="ECO:0000256" key="7">
    <source>
        <dbReference type="SAM" id="MobiDB-lite"/>
    </source>
</evidence>
<feature type="domain" description="HTH myb-type" evidence="9">
    <location>
        <begin position="9"/>
        <end position="61"/>
    </location>
</feature>
<feature type="region of interest" description="Disordered" evidence="7">
    <location>
        <begin position="188"/>
        <end position="233"/>
    </location>
</feature>
<dbReference type="OMA" id="MSYINEH"/>
<evidence type="ECO:0000259" key="9">
    <source>
        <dbReference type="PROSITE" id="PS51294"/>
    </source>
</evidence>
<dbReference type="InterPro" id="IPR017930">
    <property type="entry name" value="Myb_dom"/>
</dbReference>
<comment type="subcellular location">
    <subcellularLocation>
        <location evidence="1">Nucleus</location>
    </subcellularLocation>
</comment>
<dbReference type="PROSITE" id="PS51294">
    <property type="entry name" value="HTH_MYB"/>
    <property type="match status" value="2"/>
</dbReference>
<accession>A0A8T2T457</accession>
<keyword evidence="6" id="KW-0539">Nucleus</keyword>
<name>A0A8T2T457_CERRI</name>
<evidence type="ECO:0000256" key="2">
    <source>
        <dbReference type="ARBA" id="ARBA00022737"/>
    </source>
</evidence>
<dbReference type="PANTHER" id="PTHR47994">
    <property type="entry name" value="F14D16.11-RELATED"/>
    <property type="match status" value="1"/>
</dbReference>
<dbReference type="GO" id="GO:0051707">
    <property type="term" value="P:response to other organism"/>
    <property type="evidence" value="ECO:0007669"/>
    <property type="project" value="UniProtKB-ARBA"/>
</dbReference>
<dbReference type="CDD" id="cd00167">
    <property type="entry name" value="SANT"/>
    <property type="match status" value="2"/>
</dbReference>
<sequence>MGRSPCCDKVGLKKGPWTAEEDEKLMSYINEHGHGSWRALPKKAGLLRCGKSCRLRWTNYLRPDIKRGEFTALEEQTIIQLHALLGNRWSAIASYLSKRTDNEIKNHWNTHLKKRLIGMGLDPATHKPRSESAGSSVSHAGQSLHTGHSTSVSLTHMAQWESARLEAEARLAKESALRAKGLWTASSSSMLKSSNSTASSRQSPIDATSMKPDLGAVSSPVSQKSDSWSSCSSETKQARPLQLVNSLQNWDYSLQGQAGLLWPNSWIRASSRTNSGPDVQQDSSSSSSVQEQINQGSPISTLSSLDYVPLSATRHNLCRSSSSNRKLSWIDTLQVSETLPSRLLADNSMPAIVSQLQCDGLMTPDGAHRGHRSTSPVPSSAQIPVPMDGNLASEEAGDAEGQATVNSSPNMLIDLELMPGDISSPNGSSTLIKLSTEEEFETEEDFEHYWDHLFANTSQQDDSHGSAFL</sequence>
<keyword evidence="3" id="KW-0805">Transcription regulation</keyword>
<dbReference type="EMBL" id="CM035420">
    <property type="protein sequence ID" value="KAH7404646.1"/>
    <property type="molecule type" value="Genomic_DNA"/>
</dbReference>
<reference evidence="10" key="1">
    <citation type="submission" date="2021-08" db="EMBL/GenBank/DDBJ databases">
        <title>WGS assembly of Ceratopteris richardii.</title>
        <authorList>
            <person name="Marchant D.B."/>
            <person name="Chen G."/>
            <person name="Jenkins J."/>
            <person name="Shu S."/>
            <person name="Leebens-Mack J."/>
            <person name="Grimwood J."/>
            <person name="Schmutz J."/>
            <person name="Soltis P."/>
            <person name="Soltis D."/>
            <person name="Chen Z.-H."/>
        </authorList>
    </citation>
    <scope>NUCLEOTIDE SEQUENCE</scope>
    <source>
        <strain evidence="10">Whitten #5841</strain>
        <tissue evidence="10">Leaf</tissue>
    </source>
</reference>
<evidence type="ECO:0000256" key="1">
    <source>
        <dbReference type="ARBA" id="ARBA00004123"/>
    </source>
</evidence>